<feature type="compositionally biased region" description="Basic and acidic residues" evidence="1">
    <location>
        <begin position="35"/>
        <end position="54"/>
    </location>
</feature>
<protein>
    <recommendedName>
        <fullName evidence="5">Lipoprotein</fullName>
    </recommendedName>
</protein>
<name>A0A1I7FYX4_9PROT</name>
<dbReference type="Proteomes" id="UP000183926">
    <property type="component" value="Unassembled WGS sequence"/>
</dbReference>
<gene>
    <name evidence="3" type="ORF">SAMN05216339_10298</name>
</gene>
<reference evidence="3 4" key="1">
    <citation type="submission" date="2016-10" db="EMBL/GenBank/DDBJ databases">
        <authorList>
            <person name="de Groot N.N."/>
        </authorList>
    </citation>
    <scope>NUCLEOTIDE SEQUENCE [LARGE SCALE GENOMIC DNA]</scope>
    <source>
        <strain evidence="3 4">Nm24</strain>
    </source>
</reference>
<accession>A0A1I7FYX4</accession>
<dbReference type="AlphaFoldDB" id="A0A1I7FYX4"/>
<dbReference type="PROSITE" id="PS51257">
    <property type="entry name" value="PROKAR_LIPOPROTEIN"/>
    <property type="match status" value="1"/>
</dbReference>
<sequence length="62" mass="6867">MKLILTIATLLVASTVLTGCLDTDKPGNYPPSLMMERDSMPDQVDQKTDQRADQQTEQAITK</sequence>
<organism evidence="3 4">
    <name type="scientific">Nitrosomonas eutropha</name>
    <dbReference type="NCBI Taxonomy" id="916"/>
    <lineage>
        <taxon>Bacteria</taxon>
        <taxon>Pseudomonadati</taxon>
        <taxon>Pseudomonadota</taxon>
        <taxon>Betaproteobacteria</taxon>
        <taxon>Nitrosomonadales</taxon>
        <taxon>Nitrosomonadaceae</taxon>
        <taxon>Nitrosomonas</taxon>
    </lineage>
</organism>
<dbReference type="RefSeq" id="WP_074927002.1">
    <property type="nucleotide sequence ID" value="NZ_FPBL01000002.1"/>
</dbReference>
<feature type="region of interest" description="Disordered" evidence="1">
    <location>
        <begin position="22"/>
        <end position="62"/>
    </location>
</feature>
<evidence type="ECO:0000313" key="3">
    <source>
        <dbReference type="EMBL" id="SFU41424.1"/>
    </source>
</evidence>
<proteinExistence type="predicted"/>
<dbReference type="EMBL" id="FPBL01000002">
    <property type="protein sequence ID" value="SFU41424.1"/>
    <property type="molecule type" value="Genomic_DNA"/>
</dbReference>
<feature type="chain" id="PRO_5010297050" description="Lipoprotein" evidence="2">
    <location>
        <begin position="19"/>
        <end position="62"/>
    </location>
</feature>
<evidence type="ECO:0008006" key="5">
    <source>
        <dbReference type="Google" id="ProtNLM"/>
    </source>
</evidence>
<evidence type="ECO:0000256" key="1">
    <source>
        <dbReference type="SAM" id="MobiDB-lite"/>
    </source>
</evidence>
<dbReference type="OrthoDB" id="8549390at2"/>
<feature type="signal peptide" evidence="2">
    <location>
        <begin position="1"/>
        <end position="18"/>
    </location>
</feature>
<evidence type="ECO:0000313" key="4">
    <source>
        <dbReference type="Proteomes" id="UP000183926"/>
    </source>
</evidence>
<keyword evidence="2" id="KW-0732">Signal</keyword>
<evidence type="ECO:0000256" key="2">
    <source>
        <dbReference type="SAM" id="SignalP"/>
    </source>
</evidence>